<dbReference type="Ensembl" id="ENSCPVT00000017129.2">
    <property type="protein sequence ID" value="ENSCPVP00000016403.2"/>
    <property type="gene ID" value="ENSCPVG00000012013.2"/>
</dbReference>
<dbReference type="Proteomes" id="UP000694382">
    <property type="component" value="Chromosome 1A"/>
</dbReference>
<feature type="region of interest" description="Disordered" evidence="1">
    <location>
        <begin position="27"/>
        <end position="48"/>
    </location>
</feature>
<evidence type="ECO:0000313" key="3">
    <source>
        <dbReference type="Proteomes" id="UP000694382"/>
    </source>
</evidence>
<sequence>LMPCALNYPQPQPPLLHSTIPMCSPATLPHPPKHMSPPRAVSSRIPPAQPQPALTELAVAVAAPAQPLQVPLQHVGEQVAGRDLHGVPAEGLADLRHRHPQQPAGVGLAHPAGAGRRGSSHAPPATAAIAAAILAPPRPRQAAPLQRRAHRAGRSAGSAPGAPPGRVPLLRGHAGKGKCINIGTSLGPGEGKYINISTSLRSGEGKWINIGTSVPVNVPQCPKGSHRKDATRLFPRAGRDRTRGMLSS</sequence>
<feature type="region of interest" description="Disordered" evidence="1">
    <location>
        <begin position="137"/>
        <end position="174"/>
    </location>
</feature>
<accession>A0A8C3N661</accession>
<dbReference type="AlphaFoldDB" id="A0A8C3N661"/>
<protein>
    <submittedName>
        <fullName evidence="2">Uncharacterized protein</fullName>
    </submittedName>
</protein>
<proteinExistence type="predicted"/>
<accession>A0A8U8BSA2</accession>
<organism evidence="2 3">
    <name type="scientific">Geospiza parvula</name>
    <name type="common">Small tree-finch</name>
    <name type="synonym">Camarhynchus parvulus</name>
    <dbReference type="NCBI Taxonomy" id="87175"/>
    <lineage>
        <taxon>Eukaryota</taxon>
        <taxon>Metazoa</taxon>
        <taxon>Chordata</taxon>
        <taxon>Craniata</taxon>
        <taxon>Vertebrata</taxon>
        <taxon>Euteleostomi</taxon>
        <taxon>Archelosauria</taxon>
        <taxon>Archosauria</taxon>
        <taxon>Dinosauria</taxon>
        <taxon>Saurischia</taxon>
        <taxon>Theropoda</taxon>
        <taxon>Coelurosauria</taxon>
        <taxon>Aves</taxon>
        <taxon>Neognathae</taxon>
        <taxon>Neoaves</taxon>
        <taxon>Telluraves</taxon>
        <taxon>Australaves</taxon>
        <taxon>Passeriformes</taxon>
        <taxon>Thraupidae</taxon>
        <taxon>Camarhynchus</taxon>
    </lineage>
</organism>
<evidence type="ECO:0000256" key="1">
    <source>
        <dbReference type="SAM" id="MobiDB-lite"/>
    </source>
</evidence>
<evidence type="ECO:0000313" key="2">
    <source>
        <dbReference type="Ensembl" id="ENSCPVP00000016403.2"/>
    </source>
</evidence>
<reference evidence="2" key="1">
    <citation type="submission" date="2020-02" db="EMBL/GenBank/DDBJ databases">
        <authorList>
            <person name="Enbody D E."/>
            <person name="Pettersson E M."/>
        </authorList>
    </citation>
    <scope>NUCLEOTIDE SEQUENCE [LARGE SCALE GENOMIC DNA]</scope>
</reference>
<reference evidence="2" key="2">
    <citation type="submission" date="2025-08" db="UniProtKB">
        <authorList>
            <consortium name="Ensembl"/>
        </authorList>
    </citation>
    <scope>IDENTIFICATION</scope>
</reference>
<feature type="compositionally biased region" description="Low complexity" evidence="1">
    <location>
        <begin position="137"/>
        <end position="146"/>
    </location>
</feature>
<reference evidence="2" key="3">
    <citation type="submission" date="2025-09" db="UniProtKB">
        <authorList>
            <consortium name="Ensembl"/>
        </authorList>
    </citation>
    <scope>IDENTIFICATION</scope>
</reference>
<name>A0A8C3N661_GEOPR</name>
<keyword evidence="3" id="KW-1185">Reference proteome</keyword>